<reference evidence="2 3" key="1">
    <citation type="submission" date="2024-04" db="EMBL/GenBank/DDBJ databases">
        <title>Draft genome sequence of Pseudophaeobacter arcticus NBRC 116598.</title>
        <authorList>
            <person name="Miyakawa T."/>
            <person name="Kusuya Y."/>
            <person name="Miura T."/>
        </authorList>
    </citation>
    <scope>NUCLEOTIDE SEQUENCE [LARGE SCALE GENOMIC DNA]</scope>
    <source>
        <strain evidence="2 3">SU-CL00105</strain>
    </source>
</reference>
<dbReference type="Proteomes" id="UP001441944">
    <property type="component" value="Unassembled WGS sequence"/>
</dbReference>
<evidence type="ECO:0000256" key="1">
    <source>
        <dbReference type="SAM" id="SignalP"/>
    </source>
</evidence>
<evidence type="ECO:0000313" key="2">
    <source>
        <dbReference type="EMBL" id="GAA6198398.1"/>
    </source>
</evidence>
<feature type="signal peptide" evidence="1">
    <location>
        <begin position="1"/>
        <end position="22"/>
    </location>
</feature>
<feature type="chain" id="PRO_5046658915" evidence="1">
    <location>
        <begin position="23"/>
        <end position="324"/>
    </location>
</feature>
<evidence type="ECO:0000313" key="3">
    <source>
        <dbReference type="Proteomes" id="UP001441944"/>
    </source>
</evidence>
<dbReference type="EMBL" id="BAABWU010000022">
    <property type="protein sequence ID" value="GAA6198398.1"/>
    <property type="molecule type" value="Genomic_DNA"/>
</dbReference>
<dbReference type="RefSeq" id="WP_353402268.1">
    <property type="nucleotide sequence ID" value="NZ_BAABWU010000022.1"/>
</dbReference>
<proteinExistence type="predicted"/>
<keyword evidence="3" id="KW-1185">Reference proteome</keyword>
<organism evidence="2 3">
    <name type="scientific">Pseudophaeobacter arcticus</name>
    <dbReference type="NCBI Taxonomy" id="385492"/>
    <lineage>
        <taxon>Bacteria</taxon>
        <taxon>Pseudomonadati</taxon>
        <taxon>Pseudomonadota</taxon>
        <taxon>Alphaproteobacteria</taxon>
        <taxon>Rhodobacterales</taxon>
        <taxon>Paracoccaceae</taxon>
        <taxon>Pseudophaeobacter</taxon>
    </lineage>
</organism>
<name>A0ABQ0ARB7_9RHOB</name>
<comment type="caution">
    <text evidence="2">The sequence shown here is derived from an EMBL/GenBank/DDBJ whole genome shotgun (WGS) entry which is preliminary data.</text>
</comment>
<gene>
    <name evidence="2" type="ORF">NBRC116598_38430</name>
</gene>
<protein>
    <submittedName>
        <fullName evidence="2">Uncharacterized protein</fullName>
    </submittedName>
</protein>
<keyword evidence="1" id="KW-0732">Signal</keyword>
<accession>A0ABQ0ARB7</accession>
<sequence length="324" mass="34576">MRRNLSVCAVVCSTLLGSLAQAGCPTGQEAFTSCQIKGRNTEVRVCFDDQVATYRYGPIDGAPDLTLSDTVAHVDFEPWSGLGKAISETVTFYNGAFSYQIGGGFERPFSDEEMQLGPRRFGWIDIAQNGQSLRRLECLPDTVTYGFGGGLYDAKVAAGLVWDDDTKTWLREAVAREPILLSDTSGGCLLGSEFMLGGVAMGDPVATLAKLGSPEASGVLLPDGRELERITAHGLNIDILDGLVIAMQATDAAWDMPSGLRVGLTRGEVIAILGRVPSGEAPTAERYNALVCSEAPQDIANWYAAIGFGPDKRVESINFITLAP</sequence>